<dbReference type="GeneID" id="57197258"/>
<evidence type="ECO:0000256" key="5">
    <source>
        <dbReference type="ARBA" id="ARBA00022741"/>
    </source>
</evidence>
<evidence type="ECO:0000256" key="4">
    <source>
        <dbReference type="ARBA" id="ARBA00022519"/>
    </source>
</evidence>
<dbReference type="Pfam" id="PF00005">
    <property type="entry name" value="ABC_tran"/>
    <property type="match status" value="1"/>
</dbReference>
<evidence type="ECO:0000313" key="10">
    <source>
        <dbReference type="EMBL" id="VVE60135.1"/>
    </source>
</evidence>
<dbReference type="EMBL" id="UGSG01000001">
    <property type="protein sequence ID" value="SUA80093.1"/>
    <property type="molecule type" value="Genomic_DNA"/>
</dbReference>
<sequence length="305" mass="32866">MTSHGTGPHLHLVDVAGATLTGHEPHAVLSGVTKVFDTPSGNTQRKVKMQALGPIDLTLRRGEFFSVVGPSGCGKSTLLEVIAGLAAPTTGTVLFEGRPVNGGVPDGVGVVFQEDASFPWLTVRENIGFGLRMAGVDSAEIARRVDYALGFMGLRDFANARPAQLSGGMRQRMCIARTLVIAPRLILLDEPFGALDQQTRMLMGDELLRLWRETSATVLLITHALDEAAVLSDRVGVMSSRPGRFIDIVETGWDRHRDSRGVAAPRFGDITARLWATLRDESLKAMQAGQPPRDGGVRRPGLRGR</sequence>
<keyword evidence="6 9" id="KW-0067">ATP-binding</keyword>
<dbReference type="Proteomes" id="UP000361468">
    <property type="component" value="Unassembled WGS sequence"/>
</dbReference>
<gene>
    <name evidence="9" type="primary">cmpD_6</name>
    <name evidence="10" type="synonym">cmpD_1</name>
    <name evidence="9" type="ORF">NCTC13160_03560</name>
    <name evidence="10" type="ORF">PPN31119_00140</name>
</gene>
<accession>A0A378YTL0</accession>
<dbReference type="SMART" id="SM00382">
    <property type="entry name" value="AAA"/>
    <property type="match status" value="1"/>
</dbReference>
<dbReference type="RefSeq" id="WP_080685130.1">
    <property type="nucleotide sequence ID" value="NC_023018.2"/>
</dbReference>
<dbReference type="InterPro" id="IPR003593">
    <property type="entry name" value="AAA+_ATPase"/>
</dbReference>
<evidence type="ECO:0000256" key="2">
    <source>
        <dbReference type="ARBA" id="ARBA00022448"/>
    </source>
</evidence>
<dbReference type="PROSITE" id="PS00211">
    <property type="entry name" value="ABC_TRANSPORTER_1"/>
    <property type="match status" value="1"/>
</dbReference>
<evidence type="ECO:0000256" key="6">
    <source>
        <dbReference type="ARBA" id="ARBA00022840"/>
    </source>
</evidence>
<dbReference type="PROSITE" id="PS50893">
    <property type="entry name" value="ABC_TRANSPORTER_2"/>
    <property type="match status" value="1"/>
</dbReference>
<reference evidence="10 12" key="2">
    <citation type="submission" date="2019-08" db="EMBL/GenBank/DDBJ databases">
        <authorList>
            <person name="Peeters C."/>
        </authorList>
    </citation>
    <scope>NUCLEOTIDE SEQUENCE [LARGE SCALE GENOMIC DNA]</scope>
    <source>
        <strain evidence="10 12">LMG 31119</strain>
    </source>
</reference>
<dbReference type="InterPro" id="IPR003439">
    <property type="entry name" value="ABC_transporter-like_ATP-bd"/>
</dbReference>
<dbReference type="EMBL" id="CABPSO010000001">
    <property type="protein sequence ID" value="VVE60135.1"/>
    <property type="molecule type" value="Genomic_DNA"/>
</dbReference>
<evidence type="ECO:0000256" key="7">
    <source>
        <dbReference type="SAM" id="MobiDB-lite"/>
    </source>
</evidence>
<evidence type="ECO:0000313" key="9">
    <source>
        <dbReference type="EMBL" id="SUA80093.1"/>
    </source>
</evidence>
<proteinExistence type="inferred from homology"/>
<dbReference type="InterPro" id="IPR017871">
    <property type="entry name" value="ABC_transporter-like_CS"/>
</dbReference>
<feature type="domain" description="ABC transporter" evidence="8">
    <location>
        <begin position="27"/>
        <end position="265"/>
    </location>
</feature>
<reference evidence="9 11" key="1">
    <citation type="submission" date="2018-06" db="EMBL/GenBank/DDBJ databases">
        <authorList>
            <consortium name="Pathogen Informatics"/>
            <person name="Doyle S."/>
        </authorList>
    </citation>
    <scope>NUCLEOTIDE SEQUENCE [LARGE SCALE GENOMIC DNA]</scope>
    <source>
        <strain evidence="9 11">NCTC13160</strain>
    </source>
</reference>
<dbReference type="AlphaFoldDB" id="A0A378YTL0"/>
<dbReference type="Gene3D" id="3.40.50.300">
    <property type="entry name" value="P-loop containing nucleotide triphosphate hydrolases"/>
    <property type="match status" value="1"/>
</dbReference>
<dbReference type="GO" id="GO:0016887">
    <property type="term" value="F:ATP hydrolysis activity"/>
    <property type="evidence" value="ECO:0007669"/>
    <property type="project" value="InterPro"/>
</dbReference>
<dbReference type="PANTHER" id="PTHR42788:SF13">
    <property type="entry name" value="ALIPHATIC SULFONATES IMPORT ATP-BINDING PROTEIN SSUB"/>
    <property type="match status" value="1"/>
</dbReference>
<dbReference type="STRING" id="93220.A6P55_15245"/>
<dbReference type="InterPro" id="IPR050166">
    <property type="entry name" value="ABC_transporter_ATP-bind"/>
</dbReference>
<dbReference type="SUPFAM" id="SSF52540">
    <property type="entry name" value="P-loop containing nucleoside triphosphate hydrolases"/>
    <property type="match status" value="1"/>
</dbReference>
<evidence type="ECO:0000313" key="11">
    <source>
        <dbReference type="Proteomes" id="UP000254573"/>
    </source>
</evidence>
<keyword evidence="4" id="KW-0472">Membrane</keyword>
<evidence type="ECO:0000256" key="3">
    <source>
        <dbReference type="ARBA" id="ARBA00022475"/>
    </source>
</evidence>
<organism evidence="9 11">
    <name type="scientific">Pandoraea pnomenusa</name>
    <dbReference type="NCBI Taxonomy" id="93220"/>
    <lineage>
        <taxon>Bacteria</taxon>
        <taxon>Pseudomonadati</taxon>
        <taxon>Pseudomonadota</taxon>
        <taxon>Betaproteobacteria</taxon>
        <taxon>Burkholderiales</taxon>
        <taxon>Burkholderiaceae</taxon>
        <taxon>Pandoraea</taxon>
    </lineage>
</organism>
<keyword evidence="12" id="KW-1185">Reference proteome</keyword>
<dbReference type="CDD" id="cd03293">
    <property type="entry name" value="ABC_NrtD_SsuB_transporters"/>
    <property type="match status" value="1"/>
</dbReference>
<dbReference type="PANTHER" id="PTHR42788">
    <property type="entry name" value="TAURINE IMPORT ATP-BINDING PROTEIN-RELATED"/>
    <property type="match status" value="1"/>
</dbReference>
<keyword evidence="4" id="KW-0997">Cell inner membrane</keyword>
<name>A0A378YTL0_9BURK</name>
<dbReference type="EC" id="3.6.3.-" evidence="9"/>
<keyword evidence="9" id="KW-0378">Hydrolase</keyword>
<keyword evidence="2" id="KW-0813">Transport</keyword>
<dbReference type="Proteomes" id="UP000254573">
    <property type="component" value="Unassembled WGS sequence"/>
</dbReference>
<comment type="similarity">
    <text evidence="1">Belongs to the ABC transporter superfamily.</text>
</comment>
<dbReference type="InterPro" id="IPR027417">
    <property type="entry name" value="P-loop_NTPase"/>
</dbReference>
<evidence type="ECO:0000256" key="1">
    <source>
        <dbReference type="ARBA" id="ARBA00005417"/>
    </source>
</evidence>
<evidence type="ECO:0000313" key="12">
    <source>
        <dbReference type="Proteomes" id="UP000361468"/>
    </source>
</evidence>
<keyword evidence="3" id="KW-1003">Cell membrane</keyword>
<dbReference type="GO" id="GO:0005524">
    <property type="term" value="F:ATP binding"/>
    <property type="evidence" value="ECO:0007669"/>
    <property type="project" value="UniProtKB-KW"/>
</dbReference>
<keyword evidence="5" id="KW-0547">Nucleotide-binding</keyword>
<feature type="region of interest" description="Disordered" evidence="7">
    <location>
        <begin position="285"/>
        <end position="305"/>
    </location>
</feature>
<protein>
    <submittedName>
        <fullName evidence="9">Bicarbonate transport ATP-binding protein CmpD</fullName>
        <ecNumber evidence="9">3.6.3.-</ecNumber>
    </submittedName>
</protein>
<evidence type="ECO:0000259" key="8">
    <source>
        <dbReference type="PROSITE" id="PS50893"/>
    </source>
</evidence>